<dbReference type="PROSITE" id="PS51352">
    <property type="entry name" value="THIOREDOXIN_2"/>
    <property type="match status" value="1"/>
</dbReference>
<accession>A0A073CHV3</accession>
<keyword evidence="4" id="KW-0413">Isomerase</keyword>
<evidence type="ECO:0000259" key="3">
    <source>
        <dbReference type="PROSITE" id="PS51352"/>
    </source>
</evidence>
<dbReference type="PRINTS" id="PR00421">
    <property type="entry name" value="THIOREDOXIN"/>
</dbReference>
<comment type="similarity">
    <text evidence="1">Belongs to the thioredoxin family.</text>
</comment>
<keyword evidence="2" id="KW-0676">Redox-active center</keyword>
<dbReference type="EMBL" id="CM002803">
    <property type="protein sequence ID" value="KEI67278.1"/>
    <property type="molecule type" value="Genomic_DNA"/>
</dbReference>
<reference evidence="4 5" key="1">
    <citation type="journal article" date="2014" name="Appl. Environ. Microbiol.">
        <title>Elucidation of insertion elements encoded on plasmids and in vitro construction of shuttle vectors from the toxic cyanobacterium Planktothrix.</title>
        <authorList>
            <person name="Christiansen G."/>
            <person name="Goesmann A."/>
            <person name="Kurmayer R."/>
        </authorList>
    </citation>
    <scope>NUCLEOTIDE SEQUENCE [LARGE SCALE GENOMIC DNA]</scope>
    <source>
        <strain evidence="4 5">NIVA-CYA 126/8</strain>
    </source>
</reference>
<evidence type="ECO:0000256" key="2">
    <source>
        <dbReference type="ARBA" id="ARBA00023284"/>
    </source>
</evidence>
<protein>
    <submittedName>
        <fullName evidence="4">TrxA</fullName>
        <ecNumber evidence="4">5.3.4.1</ecNumber>
    </submittedName>
</protein>
<dbReference type="STRING" id="388467.A19Y_2352"/>
<dbReference type="Gene3D" id="3.40.30.10">
    <property type="entry name" value="Glutaredoxin"/>
    <property type="match status" value="1"/>
</dbReference>
<dbReference type="GO" id="GO:0005829">
    <property type="term" value="C:cytosol"/>
    <property type="evidence" value="ECO:0007669"/>
    <property type="project" value="TreeGrafter"/>
</dbReference>
<dbReference type="PANTHER" id="PTHR45663">
    <property type="entry name" value="GEO12009P1"/>
    <property type="match status" value="1"/>
</dbReference>
<dbReference type="HOGENOM" id="CLU_090389_10_3_3"/>
<dbReference type="Proteomes" id="UP000027395">
    <property type="component" value="Chromosome"/>
</dbReference>
<evidence type="ECO:0000256" key="1">
    <source>
        <dbReference type="ARBA" id="ARBA00008987"/>
    </source>
</evidence>
<sequence>MMLLSVNEQMFTQEVLKSSSPVLVHFWAPWCGLCKLITPQLCQFQQDWRGTIKVVGVNADQSLKLANTYRLQTLPTLIIFDRGQILYRLEHFQGREDLRRRLDSFMVSDLNYRKIRQAQEVLPLEV</sequence>
<dbReference type="PATRIC" id="fig|388467.6.peg.2301"/>
<dbReference type="GO" id="GO:0003756">
    <property type="term" value="F:protein disulfide isomerase activity"/>
    <property type="evidence" value="ECO:0007669"/>
    <property type="project" value="UniProtKB-EC"/>
</dbReference>
<feature type="domain" description="Thioredoxin" evidence="3">
    <location>
        <begin position="1"/>
        <end position="107"/>
    </location>
</feature>
<dbReference type="InterPro" id="IPR013766">
    <property type="entry name" value="Thioredoxin_domain"/>
</dbReference>
<dbReference type="PANTHER" id="PTHR45663:SF11">
    <property type="entry name" value="GEO12009P1"/>
    <property type="match status" value="1"/>
</dbReference>
<proteinExistence type="inferred from homology"/>
<evidence type="ECO:0000313" key="5">
    <source>
        <dbReference type="Proteomes" id="UP000027395"/>
    </source>
</evidence>
<keyword evidence="5" id="KW-1185">Reference proteome</keyword>
<dbReference type="Pfam" id="PF00085">
    <property type="entry name" value="Thioredoxin"/>
    <property type="match status" value="1"/>
</dbReference>
<dbReference type="EC" id="5.3.4.1" evidence="4"/>
<name>A0A073CHV3_PLAA1</name>
<dbReference type="eggNOG" id="COG3118">
    <property type="taxonomic scope" value="Bacteria"/>
</dbReference>
<gene>
    <name evidence="4" type="primary">trxA</name>
    <name evidence="4" type="ORF">A19Y_2352</name>
</gene>
<dbReference type="CDD" id="cd02947">
    <property type="entry name" value="TRX_family"/>
    <property type="match status" value="1"/>
</dbReference>
<dbReference type="GO" id="GO:0015035">
    <property type="term" value="F:protein-disulfide reductase activity"/>
    <property type="evidence" value="ECO:0007669"/>
    <property type="project" value="TreeGrafter"/>
</dbReference>
<dbReference type="AlphaFoldDB" id="A0A073CHV3"/>
<dbReference type="GO" id="GO:0045454">
    <property type="term" value="P:cell redox homeostasis"/>
    <property type="evidence" value="ECO:0007669"/>
    <property type="project" value="TreeGrafter"/>
</dbReference>
<organism evidence="4 5">
    <name type="scientific">Planktothrix agardhii (strain NIVA-CYA 126/8)</name>
    <dbReference type="NCBI Taxonomy" id="388467"/>
    <lineage>
        <taxon>Bacteria</taxon>
        <taxon>Bacillati</taxon>
        <taxon>Cyanobacteriota</taxon>
        <taxon>Cyanophyceae</taxon>
        <taxon>Oscillatoriophycideae</taxon>
        <taxon>Oscillatoriales</taxon>
        <taxon>Microcoleaceae</taxon>
        <taxon>Planktothrix</taxon>
    </lineage>
</organism>
<evidence type="ECO:0000313" key="4">
    <source>
        <dbReference type="EMBL" id="KEI67278.1"/>
    </source>
</evidence>
<dbReference type="InterPro" id="IPR036249">
    <property type="entry name" value="Thioredoxin-like_sf"/>
</dbReference>
<dbReference type="SUPFAM" id="SSF52833">
    <property type="entry name" value="Thioredoxin-like"/>
    <property type="match status" value="1"/>
</dbReference>